<reference evidence="1" key="1">
    <citation type="submission" date="2022-12" db="EMBL/GenBank/DDBJ databases">
        <authorList>
            <person name="Petersen C."/>
        </authorList>
    </citation>
    <scope>NUCLEOTIDE SEQUENCE</scope>
    <source>
        <strain evidence="1">IBT 15544</strain>
    </source>
</reference>
<proteinExistence type="predicted"/>
<dbReference type="RefSeq" id="XP_058303367.1">
    <property type="nucleotide sequence ID" value="XM_058456468.1"/>
</dbReference>
<accession>A0A9W9J5V2</accession>
<dbReference type="Proteomes" id="UP001150904">
    <property type="component" value="Unassembled WGS sequence"/>
</dbReference>
<reference evidence="1" key="2">
    <citation type="journal article" date="2023" name="IMA Fungus">
        <title>Comparative genomic study of the Penicillium genus elucidates a diverse pangenome and 15 lateral gene transfer events.</title>
        <authorList>
            <person name="Petersen C."/>
            <person name="Sorensen T."/>
            <person name="Nielsen M.R."/>
            <person name="Sondergaard T.E."/>
            <person name="Sorensen J.L."/>
            <person name="Fitzpatrick D.A."/>
            <person name="Frisvad J.C."/>
            <person name="Nielsen K.L."/>
        </authorList>
    </citation>
    <scope>NUCLEOTIDE SEQUENCE</scope>
    <source>
        <strain evidence="1">IBT 15544</strain>
    </source>
</reference>
<organism evidence="1 2">
    <name type="scientific">Penicillium cinerascens</name>
    <dbReference type="NCBI Taxonomy" id="70096"/>
    <lineage>
        <taxon>Eukaryota</taxon>
        <taxon>Fungi</taxon>
        <taxon>Dikarya</taxon>
        <taxon>Ascomycota</taxon>
        <taxon>Pezizomycotina</taxon>
        <taxon>Eurotiomycetes</taxon>
        <taxon>Eurotiomycetidae</taxon>
        <taxon>Eurotiales</taxon>
        <taxon>Aspergillaceae</taxon>
        <taxon>Penicillium</taxon>
    </lineage>
</organism>
<dbReference type="EMBL" id="JAPQKR010000016">
    <property type="protein sequence ID" value="KAJ5190427.1"/>
    <property type="molecule type" value="Genomic_DNA"/>
</dbReference>
<protein>
    <submittedName>
        <fullName evidence="1">Uncharacterized protein</fullName>
    </submittedName>
</protein>
<dbReference type="AlphaFoldDB" id="A0A9W9J5V2"/>
<dbReference type="GeneID" id="83183769"/>
<dbReference type="OrthoDB" id="5233426at2759"/>
<keyword evidence="2" id="KW-1185">Reference proteome</keyword>
<gene>
    <name evidence="1" type="ORF">N7498_009412</name>
</gene>
<sequence>MEARRVYRGRRYDIKAVDIESTPPPNEAVTLKENTGVCDIVVNPPSQMCVMVLPDGPSMRRHIRQDHSGAREYSWIC</sequence>
<name>A0A9W9J5V2_9EURO</name>
<evidence type="ECO:0000313" key="1">
    <source>
        <dbReference type="EMBL" id="KAJ5190427.1"/>
    </source>
</evidence>
<evidence type="ECO:0000313" key="2">
    <source>
        <dbReference type="Proteomes" id="UP001150904"/>
    </source>
</evidence>
<comment type="caution">
    <text evidence="1">The sequence shown here is derived from an EMBL/GenBank/DDBJ whole genome shotgun (WGS) entry which is preliminary data.</text>
</comment>